<sequence>MKPIWSPGRVAASMDSVQEYTVRGARTLGAKAVNIKGKVGRRQNINSQVQQDGKDEQGCVGAVGRRVYQVLGVRGQGSEVGGKGRNRKGSQEAGRWSARRCAHTPVAGSPAEGTAAAEPLLGRPLVLVSRDFSYGSRKDPGLGVLWGDDGEREYEQQRCQTLGVHGQAGGTRGGGAGSREGTWVQSALSPQPCRALARDPRSPESQALVSFVHLLPDFLKAAFPPAAKFRSLECSFLAQLMLRREKEAFVLSPPSRGGLGTREDLQELMAGVMMNGLGKRGARTPGHTPGYQ</sequence>
<accession>L9KZ61</accession>
<evidence type="ECO:0000313" key="3">
    <source>
        <dbReference type="Proteomes" id="UP000011518"/>
    </source>
</evidence>
<proteinExistence type="predicted"/>
<evidence type="ECO:0000256" key="1">
    <source>
        <dbReference type="SAM" id="MobiDB-lite"/>
    </source>
</evidence>
<dbReference type="AlphaFoldDB" id="L9KZ61"/>
<evidence type="ECO:0000313" key="2">
    <source>
        <dbReference type="EMBL" id="ELW68066.1"/>
    </source>
</evidence>
<name>L9KZ61_TUPCH</name>
<keyword evidence="3" id="KW-1185">Reference proteome</keyword>
<organism evidence="2 3">
    <name type="scientific">Tupaia chinensis</name>
    <name type="common">Chinese tree shrew</name>
    <name type="synonym">Tupaia belangeri chinensis</name>
    <dbReference type="NCBI Taxonomy" id="246437"/>
    <lineage>
        <taxon>Eukaryota</taxon>
        <taxon>Metazoa</taxon>
        <taxon>Chordata</taxon>
        <taxon>Craniata</taxon>
        <taxon>Vertebrata</taxon>
        <taxon>Euteleostomi</taxon>
        <taxon>Mammalia</taxon>
        <taxon>Eutheria</taxon>
        <taxon>Euarchontoglires</taxon>
        <taxon>Scandentia</taxon>
        <taxon>Tupaiidae</taxon>
        <taxon>Tupaia</taxon>
    </lineage>
</organism>
<feature type="region of interest" description="Disordered" evidence="1">
    <location>
        <begin position="76"/>
        <end position="115"/>
    </location>
</feature>
<protein>
    <submittedName>
        <fullName evidence="2">Uncharacterized protein</fullName>
    </submittedName>
</protein>
<dbReference type="InParanoid" id="L9KZ61"/>
<reference evidence="3" key="1">
    <citation type="submission" date="2012-07" db="EMBL/GenBank/DDBJ databases">
        <title>Genome of the Chinese tree shrew, a rising model animal genetically related to primates.</title>
        <authorList>
            <person name="Zhang G."/>
            <person name="Fan Y."/>
            <person name="Yao Y."/>
            <person name="Huang Z."/>
        </authorList>
    </citation>
    <scope>NUCLEOTIDE SEQUENCE [LARGE SCALE GENOMIC DNA]</scope>
</reference>
<dbReference type="EMBL" id="KB320582">
    <property type="protein sequence ID" value="ELW68066.1"/>
    <property type="molecule type" value="Genomic_DNA"/>
</dbReference>
<reference evidence="3" key="2">
    <citation type="journal article" date="2013" name="Nat. Commun.">
        <title>Genome of the Chinese tree shrew.</title>
        <authorList>
            <person name="Fan Y."/>
            <person name="Huang Z.Y."/>
            <person name="Cao C.C."/>
            <person name="Chen C.S."/>
            <person name="Chen Y.X."/>
            <person name="Fan D.D."/>
            <person name="He J."/>
            <person name="Hou H.L."/>
            <person name="Hu L."/>
            <person name="Hu X.T."/>
            <person name="Jiang X.T."/>
            <person name="Lai R."/>
            <person name="Lang Y.S."/>
            <person name="Liang B."/>
            <person name="Liao S.G."/>
            <person name="Mu D."/>
            <person name="Ma Y.Y."/>
            <person name="Niu Y.Y."/>
            <person name="Sun X.Q."/>
            <person name="Xia J.Q."/>
            <person name="Xiao J."/>
            <person name="Xiong Z.Q."/>
            <person name="Xu L."/>
            <person name="Yang L."/>
            <person name="Zhang Y."/>
            <person name="Zhao W."/>
            <person name="Zhao X.D."/>
            <person name="Zheng Y.T."/>
            <person name="Zhou J.M."/>
            <person name="Zhu Y.B."/>
            <person name="Zhang G.J."/>
            <person name="Wang J."/>
            <person name="Yao Y.G."/>
        </authorList>
    </citation>
    <scope>NUCLEOTIDE SEQUENCE [LARGE SCALE GENOMIC DNA]</scope>
</reference>
<gene>
    <name evidence="2" type="ORF">TREES_T100009735</name>
</gene>
<dbReference type="Proteomes" id="UP000011518">
    <property type="component" value="Unassembled WGS sequence"/>
</dbReference>